<dbReference type="AlphaFoldDB" id="A0A8E2EC75"/>
<dbReference type="Proteomes" id="UP000250266">
    <property type="component" value="Unassembled WGS sequence"/>
</dbReference>
<organism evidence="2 3">
    <name type="scientific">Lepidopterella palustris CBS 459.81</name>
    <dbReference type="NCBI Taxonomy" id="1314670"/>
    <lineage>
        <taxon>Eukaryota</taxon>
        <taxon>Fungi</taxon>
        <taxon>Dikarya</taxon>
        <taxon>Ascomycota</taxon>
        <taxon>Pezizomycotina</taxon>
        <taxon>Dothideomycetes</taxon>
        <taxon>Pleosporomycetidae</taxon>
        <taxon>Mytilinidiales</taxon>
        <taxon>Argynnaceae</taxon>
        <taxon>Lepidopterella</taxon>
    </lineage>
</organism>
<name>A0A8E2EC75_9PEZI</name>
<evidence type="ECO:0000313" key="2">
    <source>
        <dbReference type="EMBL" id="OCK81069.1"/>
    </source>
</evidence>
<feature type="non-terminal residue" evidence="2">
    <location>
        <position position="1"/>
    </location>
</feature>
<dbReference type="InterPro" id="IPR010730">
    <property type="entry name" value="HET"/>
</dbReference>
<reference evidence="2 3" key="1">
    <citation type="journal article" date="2016" name="Nat. Commun.">
        <title>Ectomycorrhizal ecology is imprinted in the genome of the dominant symbiotic fungus Cenococcum geophilum.</title>
        <authorList>
            <consortium name="DOE Joint Genome Institute"/>
            <person name="Peter M."/>
            <person name="Kohler A."/>
            <person name="Ohm R.A."/>
            <person name="Kuo A."/>
            <person name="Krutzmann J."/>
            <person name="Morin E."/>
            <person name="Arend M."/>
            <person name="Barry K.W."/>
            <person name="Binder M."/>
            <person name="Choi C."/>
            <person name="Clum A."/>
            <person name="Copeland A."/>
            <person name="Grisel N."/>
            <person name="Haridas S."/>
            <person name="Kipfer T."/>
            <person name="LaButti K."/>
            <person name="Lindquist E."/>
            <person name="Lipzen A."/>
            <person name="Maire R."/>
            <person name="Meier B."/>
            <person name="Mihaltcheva S."/>
            <person name="Molinier V."/>
            <person name="Murat C."/>
            <person name="Poggeler S."/>
            <person name="Quandt C.A."/>
            <person name="Sperisen C."/>
            <person name="Tritt A."/>
            <person name="Tisserant E."/>
            <person name="Crous P.W."/>
            <person name="Henrissat B."/>
            <person name="Nehls U."/>
            <person name="Egli S."/>
            <person name="Spatafora J.W."/>
            <person name="Grigoriev I.V."/>
            <person name="Martin F.M."/>
        </authorList>
    </citation>
    <scope>NUCLEOTIDE SEQUENCE [LARGE SCALE GENOMIC DNA]</scope>
    <source>
        <strain evidence="2 3">CBS 459.81</strain>
    </source>
</reference>
<feature type="domain" description="Heterokaryon incompatibility" evidence="1">
    <location>
        <begin position="1"/>
        <end position="83"/>
    </location>
</feature>
<evidence type="ECO:0000313" key="3">
    <source>
        <dbReference type="Proteomes" id="UP000250266"/>
    </source>
</evidence>
<sequence>YTALSYVWGAPKGIKPITVNGSLFFVTEKLYHALQHLRFEDIAPAIWINSICIDQANDIENPEQVRLMGSIYSNTVRVIVWLGLPT</sequence>
<dbReference type="PANTHER" id="PTHR24148">
    <property type="entry name" value="ANKYRIN REPEAT DOMAIN-CONTAINING PROTEIN 39 HOMOLOG-RELATED"/>
    <property type="match status" value="1"/>
</dbReference>
<accession>A0A8E2EC75</accession>
<gene>
    <name evidence="2" type="ORF">K432DRAFT_274813</name>
</gene>
<dbReference type="EMBL" id="KV744935">
    <property type="protein sequence ID" value="OCK81069.1"/>
    <property type="molecule type" value="Genomic_DNA"/>
</dbReference>
<dbReference type="OrthoDB" id="2157530at2759"/>
<proteinExistence type="predicted"/>
<feature type="non-terminal residue" evidence="2">
    <location>
        <position position="86"/>
    </location>
</feature>
<dbReference type="Pfam" id="PF06985">
    <property type="entry name" value="HET"/>
    <property type="match status" value="1"/>
</dbReference>
<protein>
    <recommendedName>
        <fullName evidence="1">Heterokaryon incompatibility domain-containing protein</fullName>
    </recommendedName>
</protein>
<dbReference type="InterPro" id="IPR052895">
    <property type="entry name" value="HetReg/Transcr_Mod"/>
</dbReference>
<keyword evidence="3" id="KW-1185">Reference proteome</keyword>
<dbReference type="PANTHER" id="PTHR24148:SF73">
    <property type="entry name" value="HET DOMAIN PROTEIN (AFU_ORTHOLOGUE AFUA_8G01020)"/>
    <property type="match status" value="1"/>
</dbReference>
<evidence type="ECO:0000259" key="1">
    <source>
        <dbReference type="Pfam" id="PF06985"/>
    </source>
</evidence>